<sequence length="33" mass="3783">MKIFNEGFHMKVVYILDTPHAANYKAGTMILTQ</sequence>
<gene>
    <name evidence="1" type="ORF">METZ01_LOCUS221096</name>
</gene>
<dbReference type="EMBL" id="UINC01052660">
    <property type="protein sequence ID" value="SVB68242.1"/>
    <property type="molecule type" value="Genomic_DNA"/>
</dbReference>
<dbReference type="AlphaFoldDB" id="A0A382G045"/>
<protein>
    <submittedName>
        <fullName evidence="1">Uncharacterized protein</fullName>
    </submittedName>
</protein>
<reference evidence="1" key="1">
    <citation type="submission" date="2018-05" db="EMBL/GenBank/DDBJ databases">
        <authorList>
            <person name="Lanie J.A."/>
            <person name="Ng W.-L."/>
            <person name="Kazmierczak K.M."/>
            <person name="Andrzejewski T.M."/>
            <person name="Davidsen T.M."/>
            <person name="Wayne K.J."/>
            <person name="Tettelin H."/>
            <person name="Glass J.I."/>
            <person name="Rusch D."/>
            <person name="Podicherti R."/>
            <person name="Tsui H.-C.T."/>
            <person name="Winkler M.E."/>
        </authorList>
    </citation>
    <scope>NUCLEOTIDE SEQUENCE</scope>
</reference>
<organism evidence="1">
    <name type="scientific">marine metagenome</name>
    <dbReference type="NCBI Taxonomy" id="408172"/>
    <lineage>
        <taxon>unclassified sequences</taxon>
        <taxon>metagenomes</taxon>
        <taxon>ecological metagenomes</taxon>
    </lineage>
</organism>
<accession>A0A382G045</accession>
<evidence type="ECO:0000313" key="1">
    <source>
        <dbReference type="EMBL" id="SVB68242.1"/>
    </source>
</evidence>
<name>A0A382G045_9ZZZZ</name>
<proteinExistence type="predicted"/>